<sequence length="42" mass="4497">MTNDGNNRKAYQTPSCAATICDVDMVPAIRNTVANDRPIATS</sequence>
<dbReference type="EMBL" id="CQQC01002877">
    <property type="protein sequence ID" value="CNX26494.1"/>
    <property type="molecule type" value="Genomic_DNA"/>
</dbReference>
<gene>
    <name evidence="1" type="ORF">ERS007661_04550</name>
    <name evidence="2" type="ORF">ERS007720_04927</name>
</gene>
<proteinExistence type="predicted"/>
<dbReference type="AlphaFoldDB" id="A0A655JTP4"/>
<dbReference type="Proteomes" id="UP000044938">
    <property type="component" value="Unassembled WGS sequence"/>
</dbReference>
<accession>A0A655JTP4</accession>
<dbReference type="EMBL" id="CSAJ01001282">
    <property type="protein sequence ID" value="COX82421.1"/>
    <property type="molecule type" value="Genomic_DNA"/>
</dbReference>
<evidence type="ECO:0000313" key="4">
    <source>
        <dbReference type="Proteomes" id="UP000044938"/>
    </source>
</evidence>
<evidence type="ECO:0000313" key="3">
    <source>
        <dbReference type="Proteomes" id="UP000039217"/>
    </source>
</evidence>
<evidence type="ECO:0000313" key="1">
    <source>
        <dbReference type="EMBL" id="CNX26494.1"/>
    </source>
</evidence>
<name>A0A655JTP4_MYCTX</name>
<dbReference type="Proteomes" id="UP000039217">
    <property type="component" value="Unassembled WGS sequence"/>
</dbReference>
<reference evidence="3 4" key="1">
    <citation type="submission" date="2015-03" db="EMBL/GenBank/DDBJ databases">
        <authorList>
            <consortium name="Pathogen Informatics"/>
        </authorList>
    </citation>
    <scope>NUCLEOTIDE SEQUENCE [LARGE SCALE GENOMIC DNA]</scope>
    <source>
        <strain evidence="1 3">D00501624</strain>
        <strain evidence="2 4">M09401471</strain>
    </source>
</reference>
<evidence type="ECO:0000313" key="2">
    <source>
        <dbReference type="EMBL" id="COX82421.1"/>
    </source>
</evidence>
<organism evidence="2 4">
    <name type="scientific">Mycobacterium tuberculosis</name>
    <dbReference type="NCBI Taxonomy" id="1773"/>
    <lineage>
        <taxon>Bacteria</taxon>
        <taxon>Bacillati</taxon>
        <taxon>Actinomycetota</taxon>
        <taxon>Actinomycetes</taxon>
        <taxon>Mycobacteriales</taxon>
        <taxon>Mycobacteriaceae</taxon>
        <taxon>Mycobacterium</taxon>
        <taxon>Mycobacterium tuberculosis complex</taxon>
    </lineage>
</organism>
<protein>
    <submittedName>
        <fullName evidence="2">Uncharacterized protein</fullName>
    </submittedName>
</protein>